<evidence type="ECO:0000313" key="2">
    <source>
        <dbReference type="Proteomes" id="UP000186594"/>
    </source>
</evidence>
<protein>
    <submittedName>
        <fullName evidence="1">Uncharacterized protein</fullName>
    </submittedName>
</protein>
<evidence type="ECO:0000313" key="1">
    <source>
        <dbReference type="EMBL" id="OLL23534.1"/>
    </source>
</evidence>
<gene>
    <name evidence="1" type="ORF">NEOLI_001522</name>
</gene>
<organism evidence="1 2">
    <name type="scientific">Neolecta irregularis (strain DAH-3)</name>
    <dbReference type="NCBI Taxonomy" id="1198029"/>
    <lineage>
        <taxon>Eukaryota</taxon>
        <taxon>Fungi</taxon>
        <taxon>Dikarya</taxon>
        <taxon>Ascomycota</taxon>
        <taxon>Taphrinomycotina</taxon>
        <taxon>Neolectales</taxon>
        <taxon>Neolectaceae</taxon>
        <taxon>Neolecta</taxon>
    </lineage>
</organism>
<dbReference type="EMBL" id="LXFE01001511">
    <property type="protein sequence ID" value="OLL23534.1"/>
    <property type="molecule type" value="Genomic_DNA"/>
</dbReference>
<reference evidence="1 2" key="1">
    <citation type="submission" date="2016-04" db="EMBL/GenBank/DDBJ databases">
        <title>Evolutionary innovation and constraint leading to complex multicellularity in the Ascomycota.</title>
        <authorList>
            <person name="Cisse O."/>
            <person name="Nguyen A."/>
            <person name="Hewitt D.A."/>
            <person name="Jedd G."/>
            <person name="Stajich J.E."/>
        </authorList>
    </citation>
    <scope>NUCLEOTIDE SEQUENCE [LARGE SCALE GENOMIC DNA]</scope>
    <source>
        <strain evidence="1 2">DAH-3</strain>
    </source>
</reference>
<proteinExistence type="predicted"/>
<dbReference type="Proteomes" id="UP000186594">
    <property type="component" value="Unassembled WGS sequence"/>
</dbReference>
<dbReference type="AlphaFoldDB" id="A0A1U7LLK2"/>
<comment type="caution">
    <text evidence="1">The sequence shown here is derived from an EMBL/GenBank/DDBJ whole genome shotgun (WGS) entry which is preliminary data.</text>
</comment>
<name>A0A1U7LLK2_NEOID</name>
<sequence length="85" mass="9561">MISVPSVSLSSMSDTYSLRLSAMYDRRDCPEAIRERKMEEGYYHPRALRSLSLGSKADQPPVPKLQIDGRILKKLGFVCCDLLGL</sequence>
<keyword evidence="2" id="KW-1185">Reference proteome</keyword>
<accession>A0A1U7LLK2</accession>